<name>A0A067RTE2_ZOONE</name>
<dbReference type="InParanoid" id="A0A067RTE2"/>
<evidence type="ECO:0000256" key="2">
    <source>
        <dbReference type="SAM" id="MobiDB-lite"/>
    </source>
</evidence>
<dbReference type="Proteomes" id="UP000027135">
    <property type="component" value="Unassembled WGS sequence"/>
</dbReference>
<reference evidence="3 4" key="1">
    <citation type="journal article" date="2014" name="Nat. Commun.">
        <title>Molecular traces of alternative social organization in a termite genome.</title>
        <authorList>
            <person name="Terrapon N."/>
            <person name="Li C."/>
            <person name="Robertson H.M."/>
            <person name="Ji L."/>
            <person name="Meng X."/>
            <person name="Booth W."/>
            <person name="Chen Z."/>
            <person name="Childers C.P."/>
            <person name="Glastad K.M."/>
            <person name="Gokhale K."/>
            <person name="Gowin J."/>
            <person name="Gronenberg W."/>
            <person name="Hermansen R.A."/>
            <person name="Hu H."/>
            <person name="Hunt B.G."/>
            <person name="Huylmans A.K."/>
            <person name="Khalil S.M."/>
            <person name="Mitchell R.D."/>
            <person name="Munoz-Torres M.C."/>
            <person name="Mustard J.A."/>
            <person name="Pan H."/>
            <person name="Reese J.T."/>
            <person name="Scharf M.E."/>
            <person name="Sun F."/>
            <person name="Vogel H."/>
            <person name="Xiao J."/>
            <person name="Yang W."/>
            <person name="Yang Z."/>
            <person name="Yang Z."/>
            <person name="Zhou J."/>
            <person name="Zhu J."/>
            <person name="Brent C.S."/>
            <person name="Elsik C.G."/>
            <person name="Goodisman M.A."/>
            <person name="Liberles D.A."/>
            <person name="Roe R.M."/>
            <person name="Vargo E.L."/>
            <person name="Vilcinskas A."/>
            <person name="Wang J."/>
            <person name="Bornberg-Bauer E."/>
            <person name="Korb J."/>
            <person name="Zhang G."/>
            <person name="Liebig J."/>
        </authorList>
    </citation>
    <scope>NUCLEOTIDE SEQUENCE [LARGE SCALE GENOMIC DNA]</scope>
    <source>
        <tissue evidence="3">Whole organism</tissue>
    </source>
</reference>
<sequence>MYHNTMESEGRQKKVEAGREMFAAYLKKKNGSGQQGDQKKKNKLKDETQCSKEVSVAGGSLDVSPVSSFEDSEVVNLESSTKNNGTSTTLSGSKQTFEDGGEMSSDRFQTRLRELEDILCSKEAALEAALEELSALKEITSFDVSSGVLETDYKTRFEECCKRLLEFQEAVEHREGIINQLSSSLQQAIQTRDALQLQGDQLAQEVALLQRQLKATTELIQGHHWDTGIKPQDYLSLQNQVFNFK</sequence>
<keyword evidence="1" id="KW-0175">Coiled coil</keyword>
<feature type="region of interest" description="Disordered" evidence="2">
    <location>
        <begin position="26"/>
        <end position="105"/>
    </location>
</feature>
<evidence type="ECO:0008006" key="5">
    <source>
        <dbReference type="Google" id="ProtNLM"/>
    </source>
</evidence>
<protein>
    <recommendedName>
        <fullName evidence="5">Golgin subfamily A member 2</fullName>
    </recommendedName>
</protein>
<gene>
    <name evidence="3" type="ORF">L798_09415</name>
</gene>
<feature type="compositionally biased region" description="Polar residues" evidence="2">
    <location>
        <begin position="77"/>
        <end position="95"/>
    </location>
</feature>
<evidence type="ECO:0000313" key="3">
    <source>
        <dbReference type="EMBL" id="KDR24080.1"/>
    </source>
</evidence>
<feature type="coiled-coil region" evidence="1">
    <location>
        <begin position="178"/>
        <end position="212"/>
    </location>
</feature>
<keyword evidence="4" id="KW-1185">Reference proteome</keyword>
<accession>A0A067RTE2</accession>
<evidence type="ECO:0000313" key="4">
    <source>
        <dbReference type="Proteomes" id="UP000027135"/>
    </source>
</evidence>
<dbReference type="AlphaFoldDB" id="A0A067RTE2"/>
<dbReference type="EMBL" id="KK852428">
    <property type="protein sequence ID" value="KDR24080.1"/>
    <property type="molecule type" value="Genomic_DNA"/>
</dbReference>
<proteinExistence type="predicted"/>
<organism evidence="3 4">
    <name type="scientific">Zootermopsis nevadensis</name>
    <name type="common">Dampwood termite</name>
    <dbReference type="NCBI Taxonomy" id="136037"/>
    <lineage>
        <taxon>Eukaryota</taxon>
        <taxon>Metazoa</taxon>
        <taxon>Ecdysozoa</taxon>
        <taxon>Arthropoda</taxon>
        <taxon>Hexapoda</taxon>
        <taxon>Insecta</taxon>
        <taxon>Pterygota</taxon>
        <taxon>Neoptera</taxon>
        <taxon>Polyneoptera</taxon>
        <taxon>Dictyoptera</taxon>
        <taxon>Blattodea</taxon>
        <taxon>Blattoidea</taxon>
        <taxon>Termitoidae</taxon>
        <taxon>Termopsidae</taxon>
        <taxon>Zootermopsis</taxon>
    </lineage>
</organism>
<evidence type="ECO:0000256" key="1">
    <source>
        <dbReference type="SAM" id="Coils"/>
    </source>
</evidence>